<keyword evidence="4" id="KW-0408">Iron</keyword>
<evidence type="ECO:0000256" key="2">
    <source>
        <dbReference type="ARBA" id="ARBA00022723"/>
    </source>
</evidence>
<dbReference type="Gene3D" id="3.60.21.10">
    <property type="match status" value="1"/>
</dbReference>
<dbReference type="Pfam" id="PF13277">
    <property type="entry name" value="YmdB"/>
    <property type="match status" value="1"/>
</dbReference>
<feature type="binding site" evidence="7">
    <location>
        <position position="8"/>
    </location>
    <ligand>
        <name>Fe cation</name>
        <dbReference type="ChEBI" id="CHEBI:24875"/>
        <label>1</label>
    </ligand>
</feature>
<feature type="binding site" evidence="7">
    <location>
        <position position="150"/>
    </location>
    <ligand>
        <name>Fe cation</name>
        <dbReference type="ChEBI" id="CHEBI:24875"/>
        <label>2</label>
    </ligand>
</feature>
<dbReference type="InterPro" id="IPR029052">
    <property type="entry name" value="Metallo-depent_PP-like"/>
</dbReference>
<feature type="binding site" evidence="7">
    <location>
        <position position="67"/>
    </location>
    <ligand>
        <name>Fe cation</name>
        <dbReference type="ChEBI" id="CHEBI:24875"/>
        <label>2</label>
    </ligand>
</feature>
<feature type="binding site" evidence="7">
    <location>
        <position position="39"/>
    </location>
    <ligand>
        <name>Fe cation</name>
        <dbReference type="ChEBI" id="CHEBI:24875"/>
        <label>2</label>
    </ligand>
</feature>
<accession>A0A9D1TJP6</accession>
<feature type="binding site" evidence="7">
    <location>
        <position position="177"/>
    </location>
    <ligand>
        <name>Fe cation</name>
        <dbReference type="ChEBI" id="CHEBI:24875"/>
        <label>1</label>
    </ligand>
</feature>
<feature type="binding site" evidence="7">
    <location>
        <position position="40"/>
    </location>
    <ligand>
        <name>Fe cation</name>
        <dbReference type="ChEBI" id="CHEBI:24875"/>
        <label>1</label>
    </ligand>
</feature>
<feature type="active site" description="Proton donor" evidence="6">
    <location>
        <position position="68"/>
    </location>
</feature>
<reference evidence="8" key="1">
    <citation type="journal article" date="2021" name="PeerJ">
        <title>Extensive microbial diversity within the chicken gut microbiome revealed by metagenomics and culture.</title>
        <authorList>
            <person name="Gilroy R."/>
            <person name="Ravi A."/>
            <person name="Getino M."/>
            <person name="Pursley I."/>
            <person name="Horton D.L."/>
            <person name="Alikhan N.F."/>
            <person name="Baker D."/>
            <person name="Gharbi K."/>
            <person name="Hall N."/>
            <person name="Watson M."/>
            <person name="Adriaenssens E.M."/>
            <person name="Foster-Nyarko E."/>
            <person name="Jarju S."/>
            <person name="Secka A."/>
            <person name="Antonio M."/>
            <person name="Oren A."/>
            <person name="Chaudhuri R.R."/>
            <person name="La Ragione R."/>
            <person name="Hildebrand F."/>
            <person name="Pallen M.J."/>
        </authorList>
    </citation>
    <scope>NUCLEOTIDE SEQUENCE</scope>
    <source>
        <strain evidence="8">CHK169-2315</strain>
    </source>
</reference>
<evidence type="ECO:0000256" key="3">
    <source>
        <dbReference type="ARBA" id="ARBA00022801"/>
    </source>
</evidence>
<reference evidence="8" key="2">
    <citation type="submission" date="2021-04" db="EMBL/GenBank/DDBJ databases">
        <authorList>
            <person name="Gilroy R."/>
        </authorList>
    </citation>
    <scope>NUCLEOTIDE SEQUENCE</scope>
    <source>
        <strain evidence="8">CHK169-2315</strain>
    </source>
</reference>
<dbReference type="GO" id="GO:0046872">
    <property type="term" value="F:metal ion binding"/>
    <property type="evidence" value="ECO:0007669"/>
    <property type="project" value="UniProtKB-KW"/>
</dbReference>
<protein>
    <submittedName>
        <fullName evidence="8">TIGR00282 family metallophosphoesterase</fullName>
    </submittedName>
</protein>
<dbReference type="FunFam" id="3.60.21.10:FF:000016">
    <property type="entry name" value="Putative metallophosphoesterase"/>
    <property type="match status" value="1"/>
</dbReference>
<dbReference type="InterPro" id="IPR005235">
    <property type="entry name" value="YmdB-like"/>
</dbReference>
<dbReference type="AlphaFoldDB" id="A0A9D1TJP6"/>
<dbReference type="NCBIfam" id="TIGR00282">
    <property type="entry name" value="TIGR00282 family metallophosphoesterase"/>
    <property type="match status" value="1"/>
</dbReference>
<evidence type="ECO:0000256" key="4">
    <source>
        <dbReference type="ARBA" id="ARBA00023004"/>
    </source>
</evidence>
<sequence>MKILFIGDVVGSPGRKMVQEYVPKLKEVYKPQITIVNGENAASGKGITEKIYKQFMQLGIQVVTMGNHTWNKREIIDFIDDAPNLIRPANFPPTNPGKGITYVKYNDLIVAVINLQGRTFLDPIDDPFTKADELIKEAKEKTNIIFIDFHAEATSEKQAFGWYVDGRVSAVIGTHTHTQTADNRILHGGTAYITDAGMTGPYDSVLGVEKDTIIQRFTSNMPARFEVDTKGRAQLNGCLLTIDEKTGKATKIERIMINDDHPFMNL</sequence>
<dbReference type="GO" id="GO:0004113">
    <property type="term" value="F:2',3'-cyclic-nucleotide 3'-phosphodiesterase activity"/>
    <property type="evidence" value="ECO:0007669"/>
    <property type="project" value="TreeGrafter"/>
</dbReference>
<dbReference type="PANTHER" id="PTHR36303:SF1">
    <property type="entry name" value="2',3'-CYCLIC-NUCLEOTIDE 2'-PHOSPHODIESTERASE"/>
    <property type="match status" value="1"/>
</dbReference>
<organism evidence="8 9">
    <name type="scientific">Candidatus Pseudogracilibacillus intestinigallinarum</name>
    <dbReference type="NCBI Taxonomy" id="2838742"/>
    <lineage>
        <taxon>Bacteria</taxon>
        <taxon>Bacillati</taxon>
        <taxon>Bacillota</taxon>
        <taxon>Bacilli</taxon>
        <taxon>Bacillales</taxon>
        <taxon>Bacillaceae</taxon>
        <taxon>Pseudogracilibacillus</taxon>
    </lineage>
</organism>
<dbReference type="SUPFAM" id="SSF56300">
    <property type="entry name" value="Metallo-dependent phosphatases"/>
    <property type="match status" value="1"/>
</dbReference>
<evidence type="ECO:0000256" key="5">
    <source>
        <dbReference type="ARBA" id="ARBA00061401"/>
    </source>
</evidence>
<evidence type="ECO:0000256" key="6">
    <source>
        <dbReference type="PIRSR" id="PIRSR004789-50"/>
    </source>
</evidence>
<evidence type="ECO:0000256" key="1">
    <source>
        <dbReference type="ARBA" id="ARBA00001965"/>
    </source>
</evidence>
<feature type="binding site" evidence="7">
    <location>
        <position position="39"/>
    </location>
    <ligand>
        <name>Fe cation</name>
        <dbReference type="ChEBI" id="CHEBI:24875"/>
        <label>1</label>
    </ligand>
</feature>
<dbReference type="EMBL" id="DXHX01000030">
    <property type="protein sequence ID" value="HIV73888.1"/>
    <property type="molecule type" value="Genomic_DNA"/>
</dbReference>
<keyword evidence="2 7" id="KW-0479">Metal-binding</keyword>
<evidence type="ECO:0000313" key="8">
    <source>
        <dbReference type="EMBL" id="HIV73888.1"/>
    </source>
</evidence>
<evidence type="ECO:0000256" key="7">
    <source>
        <dbReference type="PIRSR" id="PIRSR004789-51"/>
    </source>
</evidence>
<evidence type="ECO:0000313" key="9">
    <source>
        <dbReference type="Proteomes" id="UP000823937"/>
    </source>
</evidence>
<dbReference type="CDD" id="cd07382">
    <property type="entry name" value="MPP_DR1281"/>
    <property type="match status" value="1"/>
</dbReference>
<proteinExistence type="inferred from homology"/>
<name>A0A9D1TJP6_9BACI</name>
<feature type="binding site" evidence="7">
    <location>
        <position position="175"/>
    </location>
    <ligand>
        <name>Fe cation</name>
        <dbReference type="ChEBI" id="CHEBI:24875"/>
        <label>2</label>
    </ligand>
</feature>
<gene>
    <name evidence="8" type="ORF">H9895_02270</name>
</gene>
<comment type="similarity">
    <text evidence="5">Belongs to the YmdB-like family.</text>
</comment>
<dbReference type="Proteomes" id="UP000823937">
    <property type="component" value="Unassembled WGS sequence"/>
</dbReference>
<dbReference type="PIRSF" id="PIRSF004789">
    <property type="entry name" value="DR1281"/>
    <property type="match status" value="1"/>
</dbReference>
<keyword evidence="3" id="KW-0378">Hydrolase</keyword>
<dbReference type="PANTHER" id="PTHR36303">
    <property type="entry name" value="2',3'-CYCLIC-NUCLEOTIDE 2'-PHOSPHODIESTERASE"/>
    <property type="match status" value="1"/>
</dbReference>
<comment type="caution">
    <text evidence="8">The sequence shown here is derived from an EMBL/GenBank/DDBJ whole genome shotgun (WGS) entry which is preliminary data.</text>
</comment>
<comment type="cofactor">
    <cofactor evidence="1">
        <name>Fe(3+)</name>
        <dbReference type="ChEBI" id="CHEBI:29034"/>
    </cofactor>
</comment>